<proteinExistence type="predicted"/>
<feature type="compositionally biased region" description="Acidic residues" evidence="1">
    <location>
        <begin position="363"/>
        <end position="374"/>
    </location>
</feature>
<protein>
    <recommendedName>
        <fullName evidence="4">RING-type domain-containing protein</fullName>
    </recommendedName>
</protein>
<dbReference type="RefSeq" id="XP_056553102.1">
    <property type="nucleotide sequence ID" value="XM_056701039.1"/>
</dbReference>
<comment type="caution">
    <text evidence="2">The sequence shown here is derived from an EMBL/GenBank/DDBJ whole genome shotgun (WGS) entry which is preliminary data.</text>
</comment>
<dbReference type="InterPro" id="IPR013083">
    <property type="entry name" value="Znf_RING/FYVE/PHD"/>
</dbReference>
<feature type="region of interest" description="Disordered" evidence="1">
    <location>
        <begin position="207"/>
        <end position="239"/>
    </location>
</feature>
<dbReference type="SUPFAM" id="SSF57850">
    <property type="entry name" value="RING/U-box"/>
    <property type="match status" value="1"/>
</dbReference>
<dbReference type="EMBL" id="JAPZBS010000007">
    <property type="protein sequence ID" value="KAJ5368360.1"/>
    <property type="molecule type" value="Genomic_DNA"/>
</dbReference>
<dbReference type="OrthoDB" id="6105938at2759"/>
<feature type="compositionally biased region" description="Polar residues" evidence="1">
    <location>
        <begin position="401"/>
        <end position="414"/>
    </location>
</feature>
<keyword evidence="3" id="KW-1185">Reference proteome</keyword>
<gene>
    <name evidence="2" type="ORF">N7496_008120</name>
</gene>
<dbReference type="AlphaFoldDB" id="A0A9W9RY11"/>
<feature type="compositionally biased region" description="Polar residues" evidence="1">
    <location>
        <begin position="483"/>
        <end position="492"/>
    </location>
</feature>
<feature type="compositionally biased region" description="Basic residues" evidence="1">
    <location>
        <begin position="528"/>
        <end position="544"/>
    </location>
</feature>
<dbReference type="GeneID" id="81440218"/>
<reference evidence="2" key="1">
    <citation type="submission" date="2022-11" db="EMBL/GenBank/DDBJ databases">
        <authorList>
            <person name="Petersen C."/>
        </authorList>
    </citation>
    <scope>NUCLEOTIDE SEQUENCE</scope>
    <source>
        <strain evidence="2">IBT 29864</strain>
    </source>
</reference>
<organism evidence="2 3">
    <name type="scientific">Penicillium cataractarum</name>
    <dbReference type="NCBI Taxonomy" id="2100454"/>
    <lineage>
        <taxon>Eukaryota</taxon>
        <taxon>Fungi</taxon>
        <taxon>Dikarya</taxon>
        <taxon>Ascomycota</taxon>
        <taxon>Pezizomycotina</taxon>
        <taxon>Eurotiomycetes</taxon>
        <taxon>Eurotiomycetidae</taxon>
        <taxon>Eurotiales</taxon>
        <taxon>Aspergillaceae</taxon>
        <taxon>Penicillium</taxon>
    </lineage>
</organism>
<feature type="compositionally biased region" description="Acidic residues" evidence="1">
    <location>
        <begin position="417"/>
        <end position="451"/>
    </location>
</feature>
<evidence type="ECO:0000313" key="3">
    <source>
        <dbReference type="Proteomes" id="UP001147782"/>
    </source>
</evidence>
<feature type="region of interest" description="Disordered" evidence="1">
    <location>
        <begin position="292"/>
        <end position="544"/>
    </location>
</feature>
<name>A0A9W9RY11_9EURO</name>
<reference evidence="2" key="2">
    <citation type="journal article" date="2023" name="IMA Fungus">
        <title>Comparative genomic study of the Penicillium genus elucidates a diverse pangenome and 15 lateral gene transfer events.</title>
        <authorList>
            <person name="Petersen C."/>
            <person name="Sorensen T."/>
            <person name="Nielsen M.R."/>
            <person name="Sondergaard T.E."/>
            <person name="Sorensen J.L."/>
            <person name="Fitzpatrick D.A."/>
            <person name="Frisvad J.C."/>
            <person name="Nielsen K.L."/>
        </authorList>
    </citation>
    <scope>NUCLEOTIDE SEQUENCE</scope>
    <source>
        <strain evidence="2">IBT 29864</strain>
    </source>
</reference>
<evidence type="ECO:0000256" key="1">
    <source>
        <dbReference type="SAM" id="MobiDB-lite"/>
    </source>
</evidence>
<evidence type="ECO:0000313" key="2">
    <source>
        <dbReference type="EMBL" id="KAJ5368360.1"/>
    </source>
</evidence>
<dbReference type="Proteomes" id="UP001147782">
    <property type="component" value="Unassembled WGS sequence"/>
</dbReference>
<sequence>MAGGDGSEAEASGLVNTLQGHVDDIRSRLQCGICIRPLYEPFSLACGHTFCYTVSGHPPSTFGLPRPASNSFKVPCAMVQWWKIEADMSGLPGSRKDTARASVSFLKVREIVHMFTSRAELLDKGETTAEHLVNRQAESEKLDLDKANTNPQTGGLFGGLFKPKAPALKPLVDVDDGVMRCPNCQWELEEDACGGCGWVYRPDEDITDYSGSDEDDYDDETDYDSMLDGEDPEEDEFGDIDDDDSAWGPYGAYGRPFLFGEGGPDAAALFGPFAHALGSHVYQPHPWGPVPVPGDFNGHYDDEEGFEDEDEYDEMDSFIDDEERPNGTQYDSDHSTVVGANGPPSRASPTRRQGRPVLNIDSSSEDPSDAEEGDTTGVSFADGWNPHSSGGGASSSPPSQYHDTLSSPMGSSLVNDEASENEDEDDGDSDSQDEGDNEVDDDEDDEEDEEPLVSRGRYRQRLEVPASSDGSGYRQRLEVPASSDGSEVTESPSPRLIRPARHTGSSAHNAITIADSDEEQPVGPGRRAAQRRAMQRRGTRFSPY</sequence>
<feature type="compositionally biased region" description="Acidic residues" evidence="1">
    <location>
        <begin position="301"/>
        <end position="323"/>
    </location>
</feature>
<dbReference type="Gene3D" id="3.30.40.10">
    <property type="entry name" value="Zinc/RING finger domain, C3HC4 (zinc finger)"/>
    <property type="match status" value="1"/>
</dbReference>
<accession>A0A9W9RY11</accession>
<evidence type="ECO:0008006" key="4">
    <source>
        <dbReference type="Google" id="ProtNLM"/>
    </source>
</evidence>